<reference evidence="2 3" key="2">
    <citation type="journal article" date="2024" name="Int. J. Syst. Evol. Microbiol.">
        <title>Promethearchaeum syntrophicum gen. nov., sp. nov., an anaerobic, obligately syntrophic archaeon, the first isolate of the lineage 'Asgard' archaea, and proposal of the new archaeal phylum Promethearchaeota phyl. nov. and kingdom Promethearchaeati regn. nov.</title>
        <authorList>
            <person name="Imachi H."/>
            <person name="Nobu M.K."/>
            <person name="Kato S."/>
            <person name="Takaki Y."/>
            <person name="Miyazaki M."/>
            <person name="Miyata M."/>
            <person name="Ogawara M."/>
            <person name="Saito Y."/>
            <person name="Sakai S."/>
            <person name="Tahara Y.O."/>
            <person name="Takano Y."/>
            <person name="Tasumi E."/>
            <person name="Uematsu K."/>
            <person name="Yoshimura T."/>
            <person name="Itoh T."/>
            <person name="Ohkuma M."/>
            <person name="Takai K."/>
        </authorList>
    </citation>
    <scope>NUCLEOTIDE SEQUENCE [LARGE SCALE GENOMIC DNA]</scope>
    <source>
        <strain evidence="2 3">MK-D1</strain>
    </source>
</reference>
<dbReference type="Proteomes" id="UP000321408">
    <property type="component" value="Chromosome"/>
</dbReference>
<dbReference type="GeneID" id="41328897"/>
<proteinExistence type="predicted"/>
<dbReference type="PANTHER" id="PTHR22642">
    <property type="entry name" value="IMIDAZOLONEPROPIONASE"/>
    <property type="match status" value="1"/>
</dbReference>
<dbReference type="InterPro" id="IPR013108">
    <property type="entry name" value="Amidohydro_3"/>
</dbReference>
<dbReference type="SUPFAM" id="SSF51556">
    <property type="entry name" value="Metallo-dependent hydrolases"/>
    <property type="match status" value="1"/>
</dbReference>
<dbReference type="Gene3D" id="3.10.310.70">
    <property type="match status" value="1"/>
</dbReference>
<feature type="domain" description="Amidohydrolase 3" evidence="1">
    <location>
        <begin position="45"/>
        <end position="504"/>
    </location>
</feature>
<keyword evidence="2" id="KW-0378">Hydrolase</keyword>
<dbReference type="Pfam" id="PF07969">
    <property type="entry name" value="Amidohydro_3"/>
    <property type="match status" value="1"/>
</dbReference>
<dbReference type="InterPro" id="IPR011059">
    <property type="entry name" value="Metal-dep_hydrolase_composite"/>
</dbReference>
<reference evidence="2 3" key="1">
    <citation type="journal article" date="2020" name="Nature">
        <title>Isolation of an archaeon at the prokaryote-eukaryote interface.</title>
        <authorList>
            <person name="Imachi H."/>
            <person name="Nobu M.K."/>
            <person name="Nakahara N."/>
            <person name="Morono Y."/>
            <person name="Ogawara M."/>
            <person name="Takaki Y."/>
            <person name="Takano Y."/>
            <person name="Uematsu K."/>
            <person name="Ikuta T."/>
            <person name="Ito M."/>
            <person name="Matsui Y."/>
            <person name="Miyazaki M."/>
            <person name="Murata K."/>
            <person name="Saito Y."/>
            <person name="Sakai S."/>
            <person name="Song C."/>
            <person name="Tasumi E."/>
            <person name="Yamanaka Y."/>
            <person name="Yamaguchi T."/>
            <person name="Kamagata Y."/>
            <person name="Tamaki H."/>
            <person name="Takai K."/>
        </authorList>
    </citation>
    <scope>NUCLEOTIDE SEQUENCE [LARGE SCALE GENOMIC DNA]</scope>
    <source>
        <strain evidence="2 3">MK-D1</strain>
    </source>
</reference>
<protein>
    <submittedName>
        <fullName evidence="2">Amidohydrolase</fullName>
        <ecNumber evidence="2">3.5.-.-</ecNumber>
    </submittedName>
</protein>
<organism evidence="2 3">
    <name type="scientific">Promethearchaeum syntrophicum</name>
    <dbReference type="NCBI Taxonomy" id="2594042"/>
    <lineage>
        <taxon>Archaea</taxon>
        <taxon>Promethearchaeati</taxon>
        <taxon>Promethearchaeota</taxon>
        <taxon>Promethearchaeia</taxon>
        <taxon>Promethearchaeales</taxon>
        <taxon>Promethearchaeaceae</taxon>
        <taxon>Promethearchaeum</taxon>
    </lineage>
</organism>
<dbReference type="EMBL" id="CP042905">
    <property type="protein sequence ID" value="QEE15076.1"/>
    <property type="molecule type" value="Genomic_DNA"/>
</dbReference>
<dbReference type="RefSeq" id="WP_147662000.1">
    <property type="nucleotide sequence ID" value="NZ_CP042905.2"/>
</dbReference>
<gene>
    <name evidence="2" type="ORF">DSAG12_00899</name>
</gene>
<dbReference type="Gene3D" id="3.20.20.140">
    <property type="entry name" value="Metal-dependent hydrolases"/>
    <property type="match status" value="1"/>
</dbReference>
<evidence type="ECO:0000313" key="3">
    <source>
        <dbReference type="Proteomes" id="UP000321408"/>
    </source>
</evidence>
<dbReference type="OrthoDB" id="8791at2157"/>
<dbReference type="SUPFAM" id="SSF51338">
    <property type="entry name" value="Composite domain of metallo-dependent hydrolases"/>
    <property type="match status" value="1"/>
</dbReference>
<keyword evidence="3" id="KW-1185">Reference proteome</keyword>
<evidence type="ECO:0000313" key="2">
    <source>
        <dbReference type="EMBL" id="QEE15076.1"/>
    </source>
</evidence>
<dbReference type="EC" id="3.5.-.-" evidence="2"/>
<dbReference type="Gene3D" id="2.30.40.10">
    <property type="entry name" value="Urease, subunit C, domain 1"/>
    <property type="match status" value="1"/>
</dbReference>
<dbReference type="KEGG" id="psyt:DSAG12_00899"/>
<dbReference type="GO" id="GO:0016810">
    <property type="term" value="F:hydrolase activity, acting on carbon-nitrogen (but not peptide) bonds"/>
    <property type="evidence" value="ECO:0007669"/>
    <property type="project" value="InterPro"/>
</dbReference>
<sequence length="527" mass="58958">MQIFHGKIITCDKNDNVFSYLVENEGKIDYVGDELPSQYSNHPLVELNEKSLIPSFGDGHLHFSNWALFAATYFDVREATNIPEIGKIITDFLDKNKKYKVIIGFGVSKHSVEEKRLITKQELDQFCPDIPMVLVCYDGHSMVANSKLLDKYPERIRKLRGFNEDSGQLFHEAFLEGLDYATALVSTLVLVNSIIKAYDIIAEYGIGMVHPVESIGFPMDMDVTLVSIIAKARTKKNSFQTRLFFQTMEVNKALKRKLPRIGGCFATALDGCFGACDAGLNEPYTNDLNNKGILFYKDEDVIKFCKEANRAGLQIEMHTIGDAATHQGIMALEEALKDYPREDHRHTIIHACLISQDNLKKCAKLGIGITLQPGFLISSLEPKEYLEKILGPQRVKESSPLRDIIDLGIHLSSGSDAPVTHPDPIVGMYGACNHPFDPNQSVTIQEALKMNTYEIAYTTFDEKERGSLELGKIADLVILNRNPLAMDPKDLLQLKVEQLYLSGKKFKPGMSILGMLGKGLFQSTKLI</sequence>
<evidence type="ECO:0000259" key="1">
    <source>
        <dbReference type="Pfam" id="PF07969"/>
    </source>
</evidence>
<accession>A0A5B9D8X3</accession>
<name>A0A5B9D8X3_9ARCH</name>
<dbReference type="InterPro" id="IPR032466">
    <property type="entry name" value="Metal_Hydrolase"/>
</dbReference>
<dbReference type="PANTHER" id="PTHR22642:SF22">
    <property type="entry name" value="EXOENZYMES REGULATORY PROTEIN AEPA"/>
    <property type="match status" value="1"/>
</dbReference>
<dbReference type="AlphaFoldDB" id="A0A5B9D8X3"/>